<dbReference type="Gene3D" id="3.40.50.2300">
    <property type="match status" value="2"/>
</dbReference>
<gene>
    <name evidence="5" type="ORF">CLV52_1196</name>
</gene>
<keyword evidence="6" id="KW-1185">Reference proteome</keyword>
<dbReference type="EMBL" id="SOAM01000001">
    <property type="protein sequence ID" value="TDS80630.1"/>
    <property type="molecule type" value="Genomic_DNA"/>
</dbReference>
<dbReference type="PANTHER" id="PTHR30146">
    <property type="entry name" value="LACI-RELATED TRANSCRIPTIONAL REPRESSOR"/>
    <property type="match status" value="1"/>
</dbReference>
<evidence type="ECO:0000259" key="4">
    <source>
        <dbReference type="PROSITE" id="PS50932"/>
    </source>
</evidence>
<dbReference type="InterPro" id="IPR000843">
    <property type="entry name" value="HTH_LacI"/>
</dbReference>
<name>A0A4R7FS39_9MICO</name>
<dbReference type="CDD" id="cd01574">
    <property type="entry name" value="PBP1_LacI"/>
    <property type="match status" value="1"/>
</dbReference>
<dbReference type="CDD" id="cd01392">
    <property type="entry name" value="HTH_LacI"/>
    <property type="match status" value="1"/>
</dbReference>
<accession>A0A4R7FS39</accession>
<dbReference type="SUPFAM" id="SSF47413">
    <property type="entry name" value="lambda repressor-like DNA-binding domains"/>
    <property type="match status" value="1"/>
</dbReference>
<keyword evidence="3" id="KW-0804">Transcription</keyword>
<dbReference type="InterPro" id="IPR028082">
    <property type="entry name" value="Peripla_BP_I"/>
</dbReference>
<dbReference type="SUPFAM" id="SSF53822">
    <property type="entry name" value="Periplasmic binding protein-like I"/>
    <property type="match status" value="1"/>
</dbReference>
<protein>
    <submittedName>
        <fullName evidence="5">LacI family transcriptional regulator</fullName>
    </submittedName>
</protein>
<dbReference type="SMART" id="SM00354">
    <property type="entry name" value="HTH_LACI"/>
    <property type="match status" value="1"/>
</dbReference>
<keyword evidence="2" id="KW-0238">DNA-binding</keyword>
<dbReference type="Gene3D" id="1.10.260.40">
    <property type="entry name" value="lambda repressor-like DNA-binding domains"/>
    <property type="match status" value="1"/>
</dbReference>
<dbReference type="PANTHER" id="PTHR30146:SF153">
    <property type="entry name" value="LACTOSE OPERON REPRESSOR"/>
    <property type="match status" value="1"/>
</dbReference>
<evidence type="ECO:0000256" key="2">
    <source>
        <dbReference type="ARBA" id="ARBA00023125"/>
    </source>
</evidence>
<dbReference type="InterPro" id="IPR010982">
    <property type="entry name" value="Lambda_DNA-bd_dom_sf"/>
</dbReference>
<evidence type="ECO:0000313" key="5">
    <source>
        <dbReference type="EMBL" id="TDS80630.1"/>
    </source>
</evidence>
<dbReference type="GO" id="GO:0000976">
    <property type="term" value="F:transcription cis-regulatory region binding"/>
    <property type="evidence" value="ECO:0007669"/>
    <property type="project" value="TreeGrafter"/>
</dbReference>
<sequence length="332" mass="35358">MRRTPSLADVAREAGVAPITASRVANGAENVDEATRSRVLDTMGRLGYRPNLAARALATGHFKSIGVLTSSMRSPGNMWTIGEIVTAAAERGYTVTLLPFELRGGETVVNAYDRLTHEGVDGAIVVAERRLDDDTSITLPPGVPVIFIDAGGGDEYTVIDSDQAGGARMATEHLLDLGHRTVHHIAGPRESYAAMRRLAAWRRVLEERGLRVPEAPIGDWRSTSGHEAVDALLADGATAIFAANDQMAFGVLQRLHELGIDVPGQVSVVGFDDVIDADASWPPLTTVRQAFDEVGRVAIADLLERIADHDRPTAGVVVPVQLIVRGSTAAPA</sequence>
<comment type="caution">
    <text evidence="5">The sequence shown here is derived from an EMBL/GenBank/DDBJ whole genome shotgun (WGS) entry which is preliminary data.</text>
</comment>
<dbReference type="GO" id="GO:0003700">
    <property type="term" value="F:DNA-binding transcription factor activity"/>
    <property type="evidence" value="ECO:0007669"/>
    <property type="project" value="TreeGrafter"/>
</dbReference>
<dbReference type="InterPro" id="IPR046335">
    <property type="entry name" value="LacI/GalR-like_sensor"/>
</dbReference>
<dbReference type="PROSITE" id="PS50932">
    <property type="entry name" value="HTH_LACI_2"/>
    <property type="match status" value="1"/>
</dbReference>
<proteinExistence type="predicted"/>
<dbReference type="Pfam" id="PF13377">
    <property type="entry name" value="Peripla_BP_3"/>
    <property type="match status" value="1"/>
</dbReference>
<evidence type="ECO:0000256" key="3">
    <source>
        <dbReference type="ARBA" id="ARBA00023163"/>
    </source>
</evidence>
<evidence type="ECO:0000256" key="1">
    <source>
        <dbReference type="ARBA" id="ARBA00023015"/>
    </source>
</evidence>
<evidence type="ECO:0000313" key="6">
    <source>
        <dbReference type="Proteomes" id="UP000295344"/>
    </source>
</evidence>
<dbReference type="Pfam" id="PF00356">
    <property type="entry name" value="LacI"/>
    <property type="match status" value="1"/>
</dbReference>
<organism evidence="5 6">
    <name type="scientific">Amnibacterium kyonggiense</name>
    <dbReference type="NCBI Taxonomy" id="595671"/>
    <lineage>
        <taxon>Bacteria</taxon>
        <taxon>Bacillati</taxon>
        <taxon>Actinomycetota</taxon>
        <taxon>Actinomycetes</taxon>
        <taxon>Micrococcales</taxon>
        <taxon>Microbacteriaceae</taxon>
        <taxon>Amnibacterium</taxon>
    </lineage>
</organism>
<reference evidence="5 6" key="1">
    <citation type="submission" date="2019-03" db="EMBL/GenBank/DDBJ databases">
        <title>Genomic Encyclopedia of Archaeal and Bacterial Type Strains, Phase II (KMG-II): from individual species to whole genera.</title>
        <authorList>
            <person name="Goeker M."/>
        </authorList>
    </citation>
    <scope>NUCLEOTIDE SEQUENCE [LARGE SCALE GENOMIC DNA]</scope>
    <source>
        <strain evidence="5 6">DSM 24782</strain>
    </source>
</reference>
<feature type="domain" description="HTH lacI-type" evidence="4">
    <location>
        <begin position="5"/>
        <end position="59"/>
    </location>
</feature>
<keyword evidence="1" id="KW-0805">Transcription regulation</keyword>
<dbReference type="AlphaFoldDB" id="A0A4R7FS39"/>
<dbReference type="Proteomes" id="UP000295344">
    <property type="component" value="Unassembled WGS sequence"/>
</dbReference>